<dbReference type="Proteomes" id="UP000792220">
    <property type="component" value="Genome"/>
</dbReference>
<evidence type="ECO:0000259" key="17">
    <source>
        <dbReference type="PROSITE" id="PS51194"/>
    </source>
</evidence>
<dbReference type="SMART" id="SM00487">
    <property type="entry name" value="DEXDc"/>
    <property type="match status" value="1"/>
</dbReference>
<reference evidence="18" key="1">
    <citation type="journal article" date="2013" name="J. Virol.">
        <title>New Insights into the Evolution of Entomopoxvirinae from the Complete Genome Sequences of Four Entomopoxviruses Infecting Adoxophyes honmai, Choristoneura biennis, Choristoneura rosaceana, and Mythimna separata.</title>
        <authorList>
            <person name="Theze J."/>
            <person name="Takatsuka J."/>
            <person name="Li Z."/>
            <person name="Gallais J."/>
            <person name="Doucet D."/>
            <person name="Arif B."/>
            <person name="Nakai M."/>
            <person name="Herniou E.A."/>
        </authorList>
    </citation>
    <scope>NUCLEOTIDE SEQUENCE</scope>
</reference>
<sequence>MFALDSIVGKHINYALDKTQHLPNKINNSITNTEITLQDYQYFASRIFIGLKNLNSMLLFWDTGTGKTLTAVYIIKYIKELFPRWIILIFIKKSLYIDPWLNTISSYISDTSNIKFIYYDSTSSLDKFNNIYRSIESSLNKKNRLLIIIDEVHKLISRSVKKDNNERNFTPIYRKLIKLANYENNKILCMSATPITNNIAEFNNLIGLLRPNVMNIKEEYINNGKLINFKEVRETLLGICSYKRLIEADSLTDTNYIDGYAKKSIFYHNIIMSDEQSKLYNMAERYDYKTELGGLKTMRRLISSFAFYDLKIKGDLDNVEYNEMIKRKLAEFSEFTKNINFSKAFINAFKNNEIKSKTDLLITDINNYNILYQYSCKYIEACRIILNSRGKVLLFEPLVNFEGISSLKYYFNCFNISYIEYSSKTIKMRDNDLNEYNNYENNDGNKIKVCIFSYAGSEGISFKCINDIIILDMPWNESELKQIIGRSIRLNSHEYLPINYRYVNVHFIISYSNNRKSVDKEMLDIIKNKQGKINVVFDLLKASSIETIHNMHKYIEPVDNEIIFEIIRKTRMKEMNISNVIINLKLYPITYCKDYDRATILKGFLNKDTNIIYDNDTPVAKLIVDNNNLPIFVIENDILIYITNDYY</sequence>
<evidence type="ECO:0000256" key="14">
    <source>
        <dbReference type="ARBA" id="ARBA00031506"/>
    </source>
</evidence>
<keyword evidence="19" id="KW-1185">Reference proteome</keyword>
<gene>
    <name evidence="18" type="ORF">CHBEV_228</name>
</gene>
<accession>A0A916KPS3</accession>
<dbReference type="GO" id="GO:0005524">
    <property type="term" value="F:ATP binding"/>
    <property type="evidence" value="ECO:0007669"/>
    <property type="project" value="UniProtKB-KW"/>
</dbReference>
<keyword evidence="8" id="KW-0946">Virion</keyword>
<dbReference type="Pfam" id="PF00271">
    <property type="entry name" value="Helicase_C"/>
    <property type="match status" value="1"/>
</dbReference>
<evidence type="ECO:0000256" key="2">
    <source>
        <dbReference type="ARBA" id="ARBA00010677"/>
    </source>
</evidence>
<comment type="function">
    <text evidence="11">DNA-dependent ATPase required for providing the needed energy to achieve the termination of early transcripts. Acts in concert with the RAP94 subunit of the virion RNA polymerase and the capping enzyme/VTF to catalyze release of UUUUUNU-containing nascent RNA from the elongation complex. NPH-I must bind ssDNA in order to exhibit ATPase activity.</text>
</comment>
<evidence type="ECO:0000256" key="3">
    <source>
        <dbReference type="ARBA" id="ARBA00012445"/>
    </source>
</evidence>
<evidence type="ECO:0000256" key="1">
    <source>
        <dbReference type="ARBA" id="ARBA00004328"/>
    </source>
</evidence>
<evidence type="ECO:0000256" key="11">
    <source>
        <dbReference type="ARBA" id="ARBA00025367"/>
    </source>
</evidence>
<dbReference type="EC" id="3.6.1.15" evidence="3"/>
<comment type="subcellular location">
    <subcellularLocation>
        <location evidence="1">Virion</location>
    </subcellularLocation>
</comment>
<evidence type="ECO:0000313" key="19">
    <source>
        <dbReference type="Proteomes" id="UP000792220"/>
    </source>
</evidence>
<dbReference type="GO" id="GO:0003677">
    <property type="term" value="F:DNA binding"/>
    <property type="evidence" value="ECO:0007669"/>
    <property type="project" value="UniProtKB-KW"/>
</dbReference>
<evidence type="ECO:0000256" key="9">
    <source>
        <dbReference type="ARBA" id="ARBA00023125"/>
    </source>
</evidence>
<evidence type="ECO:0000256" key="10">
    <source>
        <dbReference type="ARBA" id="ARBA00023163"/>
    </source>
</evidence>
<dbReference type="PROSITE" id="PS51192">
    <property type="entry name" value="HELICASE_ATP_BIND_1"/>
    <property type="match status" value="1"/>
</dbReference>
<dbReference type="CDD" id="cd18785">
    <property type="entry name" value="SF2_C"/>
    <property type="match status" value="1"/>
</dbReference>
<keyword evidence="6" id="KW-0378">Hydrolase</keyword>
<dbReference type="InterPro" id="IPR000330">
    <property type="entry name" value="SNF2_N"/>
</dbReference>
<organism evidence="18 19">
    <name type="scientific">Choristoneura biennis entomopoxvirus</name>
    <name type="common">CbEPV</name>
    <dbReference type="NCBI Taxonomy" id="10288"/>
    <lineage>
        <taxon>Viruses</taxon>
        <taxon>Varidnaviria</taxon>
        <taxon>Bamfordvirae</taxon>
        <taxon>Nucleocytoviricota</taxon>
        <taxon>Pokkesviricetes</taxon>
        <taxon>Chitovirales</taxon>
        <taxon>Poxviridae</taxon>
        <taxon>Entomopoxvirinae</taxon>
        <taxon>Betaentomopoxvirus</taxon>
        <taxon>Betaentomopoxvirus cbiennis</taxon>
    </lineage>
</organism>
<comment type="similarity">
    <text evidence="2">Belongs to the helicase family. NPH I subfamily.</text>
</comment>
<evidence type="ECO:0000256" key="6">
    <source>
        <dbReference type="ARBA" id="ARBA00022801"/>
    </source>
</evidence>
<feature type="domain" description="Helicase C-terminal" evidence="17">
    <location>
        <begin position="378"/>
        <end position="541"/>
    </location>
</feature>
<evidence type="ECO:0000256" key="13">
    <source>
        <dbReference type="ARBA" id="ARBA00031272"/>
    </source>
</evidence>
<dbReference type="InterPro" id="IPR001650">
    <property type="entry name" value="Helicase_C-like"/>
</dbReference>
<evidence type="ECO:0000259" key="16">
    <source>
        <dbReference type="PROSITE" id="PS51192"/>
    </source>
</evidence>
<dbReference type="Pfam" id="PF00176">
    <property type="entry name" value="SNF2-rel_dom"/>
    <property type="match status" value="1"/>
</dbReference>
<comment type="subunit">
    <text evidence="12">Monomer. Interacts (via C-terminus) with RAP94 (via N-terminus). Interacts with the cap-specific mRNA (nucleoside-2'-O-)-methyltransferase.</text>
</comment>
<evidence type="ECO:0000256" key="12">
    <source>
        <dbReference type="ARBA" id="ARBA00026007"/>
    </source>
</evidence>
<dbReference type="SMART" id="SM00490">
    <property type="entry name" value="HELICc"/>
    <property type="match status" value="1"/>
</dbReference>
<evidence type="ECO:0000256" key="4">
    <source>
        <dbReference type="ARBA" id="ARBA00016931"/>
    </source>
</evidence>
<name>A0A916KPS3_CBEPV</name>
<keyword evidence="5" id="KW-0547">Nucleotide-binding</keyword>
<dbReference type="SUPFAM" id="SSF52540">
    <property type="entry name" value="P-loop containing nucleoside triphosphate hydrolases"/>
    <property type="match status" value="2"/>
</dbReference>
<dbReference type="InterPro" id="IPR027417">
    <property type="entry name" value="P-loop_NTPase"/>
</dbReference>
<dbReference type="InterPro" id="IPR013676">
    <property type="entry name" value="NPHI_C"/>
</dbReference>
<dbReference type="EMBL" id="HF679132">
    <property type="protein sequence ID" value="CCU55796.1"/>
    <property type="molecule type" value="Genomic_DNA"/>
</dbReference>
<dbReference type="GO" id="GO:0006351">
    <property type="term" value="P:DNA-templated transcription"/>
    <property type="evidence" value="ECO:0007669"/>
    <property type="project" value="InterPro"/>
</dbReference>
<proteinExistence type="inferred from homology"/>
<dbReference type="Gene3D" id="3.40.50.300">
    <property type="entry name" value="P-loop containing nucleotide triphosphate hydrolases"/>
    <property type="match status" value="2"/>
</dbReference>
<dbReference type="PANTHER" id="PTHR10799">
    <property type="entry name" value="SNF2/RAD54 HELICASE FAMILY"/>
    <property type="match status" value="1"/>
</dbReference>
<dbReference type="RefSeq" id="YP_008004298.1">
    <property type="nucleotide sequence ID" value="NC_021248.1"/>
</dbReference>
<protein>
    <recommendedName>
        <fullName evidence="4">Nucleoside triphosphatase I</fullName>
        <ecNumber evidence="3">3.6.1.15</ecNumber>
    </recommendedName>
    <alternativeName>
        <fullName evidence="14">NPH-I</fullName>
    </alternativeName>
    <alternativeName>
        <fullName evidence="13">Nucleoside triphosphate phosphohydrolase I</fullName>
    </alternativeName>
</protein>
<dbReference type="Pfam" id="PF08469">
    <property type="entry name" value="NPHI_C"/>
    <property type="match status" value="1"/>
</dbReference>
<dbReference type="GO" id="GO:0044423">
    <property type="term" value="C:virion component"/>
    <property type="evidence" value="ECO:0007669"/>
    <property type="project" value="UniProtKB-KW"/>
</dbReference>
<feature type="domain" description="Helicase ATP-binding" evidence="16">
    <location>
        <begin position="48"/>
        <end position="212"/>
    </location>
</feature>
<dbReference type="GO" id="GO:0017111">
    <property type="term" value="F:ribonucleoside triphosphate phosphatase activity"/>
    <property type="evidence" value="ECO:0007669"/>
    <property type="project" value="UniProtKB-EC"/>
</dbReference>
<dbReference type="InterPro" id="IPR014001">
    <property type="entry name" value="Helicase_ATP-bd"/>
</dbReference>
<keyword evidence="10" id="KW-0804">Transcription</keyword>
<evidence type="ECO:0000256" key="7">
    <source>
        <dbReference type="ARBA" id="ARBA00022840"/>
    </source>
</evidence>
<dbReference type="PROSITE" id="PS51194">
    <property type="entry name" value="HELICASE_CTER"/>
    <property type="match status" value="1"/>
</dbReference>
<dbReference type="KEGG" id="vg:15613218"/>
<evidence type="ECO:0000256" key="8">
    <source>
        <dbReference type="ARBA" id="ARBA00022844"/>
    </source>
</evidence>
<evidence type="ECO:0000256" key="15">
    <source>
        <dbReference type="ARBA" id="ARBA00047631"/>
    </source>
</evidence>
<evidence type="ECO:0000256" key="5">
    <source>
        <dbReference type="ARBA" id="ARBA00022741"/>
    </source>
</evidence>
<comment type="catalytic activity">
    <reaction evidence="15">
        <text>a ribonucleoside 5'-triphosphate + H2O = a ribonucleoside 5'-diphosphate + phosphate + H(+)</text>
        <dbReference type="Rhea" id="RHEA:23680"/>
        <dbReference type="ChEBI" id="CHEBI:15377"/>
        <dbReference type="ChEBI" id="CHEBI:15378"/>
        <dbReference type="ChEBI" id="CHEBI:43474"/>
        <dbReference type="ChEBI" id="CHEBI:57930"/>
        <dbReference type="ChEBI" id="CHEBI:61557"/>
        <dbReference type="EC" id="3.6.1.15"/>
    </reaction>
</comment>
<dbReference type="GeneID" id="15613218"/>
<keyword evidence="7" id="KW-0067">ATP-binding</keyword>
<dbReference type="OrthoDB" id="1247at10239"/>
<keyword evidence="9" id="KW-0238">DNA-binding</keyword>
<evidence type="ECO:0000313" key="18">
    <source>
        <dbReference type="EMBL" id="CCU55796.1"/>
    </source>
</evidence>
<organismHost>
    <name type="scientific">Choristoneura fumiferana</name>
    <name type="common">Spruce budworm moth</name>
    <name type="synonym">Archips fumiferana</name>
    <dbReference type="NCBI Taxonomy" id="7141"/>
</organismHost>